<name>K9U5M0_CHRTP</name>
<evidence type="ECO:0000256" key="1">
    <source>
        <dbReference type="SAM" id="Phobius"/>
    </source>
</evidence>
<dbReference type="OrthoDB" id="9890808at2"/>
<dbReference type="EMBL" id="CP003597">
    <property type="protein sequence ID" value="AFY89913.1"/>
    <property type="molecule type" value="Genomic_DNA"/>
</dbReference>
<keyword evidence="3" id="KW-1185">Reference proteome</keyword>
<evidence type="ECO:0000313" key="3">
    <source>
        <dbReference type="Proteomes" id="UP000010384"/>
    </source>
</evidence>
<dbReference type="HOGENOM" id="CLU_549470_0_0_3"/>
<evidence type="ECO:0008006" key="4">
    <source>
        <dbReference type="Google" id="ProtNLM"/>
    </source>
</evidence>
<feature type="transmembrane region" description="Helical" evidence="1">
    <location>
        <begin position="127"/>
        <end position="143"/>
    </location>
</feature>
<reference evidence="2 3" key="1">
    <citation type="submission" date="2012-06" db="EMBL/GenBank/DDBJ databases">
        <title>Finished chromosome of genome of Chroococcidiopsis thermalis PCC 7203.</title>
        <authorList>
            <consortium name="US DOE Joint Genome Institute"/>
            <person name="Gugger M."/>
            <person name="Coursin T."/>
            <person name="Rippka R."/>
            <person name="Tandeau De Marsac N."/>
            <person name="Huntemann M."/>
            <person name="Wei C.-L."/>
            <person name="Han J."/>
            <person name="Detter J.C."/>
            <person name="Han C."/>
            <person name="Tapia R."/>
            <person name="Davenport K."/>
            <person name="Daligault H."/>
            <person name="Erkkila T."/>
            <person name="Gu W."/>
            <person name="Munk A.C.C."/>
            <person name="Teshima H."/>
            <person name="Xu Y."/>
            <person name="Chain P."/>
            <person name="Chen A."/>
            <person name="Krypides N."/>
            <person name="Mavromatis K."/>
            <person name="Markowitz V."/>
            <person name="Szeto E."/>
            <person name="Ivanova N."/>
            <person name="Mikhailova N."/>
            <person name="Ovchinnikova G."/>
            <person name="Pagani I."/>
            <person name="Pati A."/>
            <person name="Goodwin L."/>
            <person name="Peters L."/>
            <person name="Pitluck S."/>
            <person name="Woyke T."/>
            <person name="Kerfeld C."/>
        </authorList>
    </citation>
    <scope>NUCLEOTIDE SEQUENCE [LARGE SCALE GENOMIC DNA]</scope>
    <source>
        <strain evidence="2 3">PCC 7203</strain>
    </source>
</reference>
<feature type="transmembrane region" description="Helical" evidence="1">
    <location>
        <begin position="178"/>
        <end position="200"/>
    </location>
</feature>
<feature type="transmembrane region" description="Helical" evidence="1">
    <location>
        <begin position="347"/>
        <end position="366"/>
    </location>
</feature>
<evidence type="ECO:0000313" key="2">
    <source>
        <dbReference type="EMBL" id="AFY89913.1"/>
    </source>
</evidence>
<feature type="transmembrane region" description="Helical" evidence="1">
    <location>
        <begin position="320"/>
        <end position="340"/>
    </location>
</feature>
<sequence length="496" mass="57580">MPQNLRFRRNKEDLRDRSSSYGWYHILPVICIASFFFYLQARYLHLAAFPFTDEGVYAEAGRLMLEGLAPHKDFPLWHLPLLPLYSGIVLKLTGNMYWVRLLFLALNCFAVVPFYLTCKKLRDNSSAAILAILFYLTFHELMFQDFRFLAIRQMANNFLIVFFYLGVCQKQWKWKPIVQALLFGFSVLLFLPNLLNFSFLALAMSYSEESRVQRSRELKKYFLLGVLAIFILFIYFVFVPRSLDQIVFGQINREATGRFERLFVLLQAKKDIYLYLLGCGGLIYTAIWQRKLRFYALAFLGLVVTSTFLSSNFFPHYMSGAAPAFAFGIFGLGIGIYQFCQRLPLSAIAANFISLIIYILLFSYQFSNTFPSLYEQWTNNRNPSYYQTVVALTKTPEPLLTMEPIFAVEAGKKLVRTPIEIYFRAPGIDFPNPDVANKFSQQDFQAMATEACTIFLEGKGEQVFPIELQKRWRAEFQTFQKTRWGTILVTNNFGCH</sequence>
<dbReference type="KEGG" id="cthe:Chro_4521"/>
<dbReference type="AlphaFoldDB" id="K9U5M0"/>
<keyword evidence="1" id="KW-1133">Transmembrane helix</keyword>
<feature type="transmembrane region" description="Helical" evidence="1">
    <location>
        <begin position="295"/>
        <end position="314"/>
    </location>
</feature>
<feature type="transmembrane region" description="Helical" evidence="1">
    <location>
        <begin position="155"/>
        <end position="172"/>
    </location>
</feature>
<gene>
    <name evidence="2" type="ORF">Chro_4521</name>
</gene>
<dbReference type="RefSeq" id="WP_015156453.1">
    <property type="nucleotide sequence ID" value="NC_019695.1"/>
</dbReference>
<dbReference type="Proteomes" id="UP000010384">
    <property type="component" value="Chromosome"/>
</dbReference>
<feature type="transmembrane region" description="Helical" evidence="1">
    <location>
        <begin position="221"/>
        <end position="238"/>
    </location>
</feature>
<feature type="transmembrane region" description="Helical" evidence="1">
    <location>
        <begin position="97"/>
        <end position="115"/>
    </location>
</feature>
<proteinExistence type="predicted"/>
<dbReference type="InParanoid" id="K9U5M0"/>
<accession>K9U5M0</accession>
<feature type="transmembrane region" description="Helical" evidence="1">
    <location>
        <begin position="21"/>
        <end position="41"/>
    </location>
</feature>
<organism evidence="2 3">
    <name type="scientific">Chroococcidiopsis thermalis (strain PCC 7203)</name>
    <dbReference type="NCBI Taxonomy" id="251229"/>
    <lineage>
        <taxon>Bacteria</taxon>
        <taxon>Bacillati</taxon>
        <taxon>Cyanobacteriota</taxon>
        <taxon>Cyanophyceae</taxon>
        <taxon>Chroococcidiopsidales</taxon>
        <taxon>Chroococcidiopsidaceae</taxon>
        <taxon>Chroococcidiopsis</taxon>
    </lineage>
</organism>
<protein>
    <recommendedName>
        <fullName evidence="4">Glycosyltransferase RgtA/B/C/D-like domain-containing protein</fullName>
    </recommendedName>
</protein>
<keyword evidence="1" id="KW-0812">Transmembrane</keyword>
<keyword evidence="1" id="KW-0472">Membrane</keyword>